<dbReference type="InterPro" id="IPR055414">
    <property type="entry name" value="LRR_R13L4/SHOC2-like"/>
</dbReference>
<protein>
    <recommendedName>
        <fullName evidence="3">Disease resistance R13L4/SHOC-2-like LRR domain-containing protein</fullName>
    </recommendedName>
</protein>
<keyword evidence="5" id="KW-1185">Reference proteome</keyword>
<keyword evidence="2" id="KW-0175">Coiled coil</keyword>
<feature type="coiled-coil region" evidence="2">
    <location>
        <begin position="154"/>
        <end position="195"/>
    </location>
</feature>
<dbReference type="HOGENOM" id="CLU_1345116_0_0_1"/>
<keyword evidence="1" id="KW-0677">Repeat</keyword>
<proteinExistence type="predicted"/>
<dbReference type="AlphaFoldDB" id="A0A0E0J5D2"/>
<evidence type="ECO:0000256" key="2">
    <source>
        <dbReference type="SAM" id="Coils"/>
    </source>
</evidence>
<reference evidence="4" key="1">
    <citation type="submission" date="2015-04" db="UniProtKB">
        <authorList>
            <consortium name="EnsemblPlants"/>
        </authorList>
    </citation>
    <scope>IDENTIFICATION</scope>
    <source>
        <strain evidence="4">SL10</strain>
    </source>
</reference>
<sequence>MTRTALPAEWIGSLSALYYLCIEAPELRLGDLKILGRLPSLRSLWISSRSNERPLVITAQFTLLNGAFGPDFQRGAMPKVRRVEFSFSLRDFSSRADFGFGLENLLSLEHVTIRLHDKVHSVEAALRHLTKKHPRRPTITLIRDGEEPTDTAASNDTRTQEELAEMEAKQLEERRDKFIQELHEENLLLDDLQAQLMKISEHKR</sequence>
<evidence type="ECO:0000259" key="3">
    <source>
        <dbReference type="Pfam" id="PF23598"/>
    </source>
</evidence>
<organism evidence="4">
    <name type="scientific">Oryza nivara</name>
    <name type="common">Indian wild rice</name>
    <name type="synonym">Oryza sativa f. spontanea</name>
    <dbReference type="NCBI Taxonomy" id="4536"/>
    <lineage>
        <taxon>Eukaryota</taxon>
        <taxon>Viridiplantae</taxon>
        <taxon>Streptophyta</taxon>
        <taxon>Embryophyta</taxon>
        <taxon>Tracheophyta</taxon>
        <taxon>Spermatophyta</taxon>
        <taxon>Magnoliopsida</taxon>
        <taxon>Liliopsida</taxon>
        <taxon>Poales</taxon>
        <taxon>Poaceae</taxon>
        <taxon>BOP clade</taxon>
        <taxon>Oryzoideae</taxon>
        <taxon>Oryzeae</taxon>
        <taxon>Oryzinae</taxon>
        <taxon>Oryza</taxon>
    </lineage>
</organism>
<reference evidence="4" key="2">
    <citation type="submission" date="2018-04" db="EMBL/GenBank/DDBJ databases">
        <title>OnivRS2 (Oryza nivara Reference Sequence Version 2).</title>
        <authorList>
            <person name="Zhang J."/>
            <person name="Kudrna D."/>
            <person name="Lee S."/>
            <person name="Talag J."/>
            <person name="Rajasekar S."/>
            <person name="Welchert J."/>
            <person name="Hsing Y.-I."/>
            <person name="Wing R.A."/>
        </authorList>
    </citation>
    <scope>NUCLEOTIDE SEQUENCE [LARGE SCALE GENOMIC DNA]</scope>
    <source>
        <strain evidence="4">SL10</strain>
    </source>
</reference>
<dbReference type="EnsemblPlants" id="ONIVA11G22680.1">
    <property type="protein sequence ID" value="ONIVA11G22680.1"/>
    <property type="gene ID" value="ONIVA11G22680"/>
</dbReference>
<dbReference type="Pfam" id="PF23598">
    <property type="entry name" value="LRR_14"/>
    <property type="match status" value="1"/>
</dbReference>
<evidence type="ECO:0000313" key="4">
    <source>
        <dbReference type="EnsemblPlants" id="ONIVA11G22680.1"/>
    </source>
</evidence>
<dbReference type="Proteomes" id="UP000006591">
    <property type="component" value="Chromosome 11"/>
</dbReference>
<dbReference type="Gramene" id="ONIVA11G22680.1">
    <property type="protein sequence ID" value="ONIVA11G22680.1"/>
    <property type="gene ID" value="ONIVA11G22680"/>
</dbReference>
<evidence type="ECO:0000313" key="5">
    <source>
        <dbReference type="Proteomes" id="UP000006591"/>
    </source>
</evidence>
<feature type="domain" description="Disease resistance R13L4/SHOC-2-like LRR" evidence="3">
    <location>
        <begin position="8"/>
        <end position="139"/>
    </location>
</feature>
<evidence type="ECO:0000256" key="1">
    <source>
        <dbReference type="ARBA" id="ARBA00022737"/>
    </source>
</evidence>
<name>A0A0E0J5D2_ORYNI</name>
<accession>A0A0E0J5D2</accession>